<keyword evidence="3 6" id="KW-0472">Membrane</keyword>
<comment type="similarity">
    <text evidence="2 6">Belongs to the clathrin light chain family.</text>
</comment>
<name>A0A1Y2HLQ3_9FUNG</name>
<feature type="coiled-coil region" evidence="7">
    <location>
        <begin position="156"/>
        <end position="213"/>
    </location>
</feature>
<evidence type="ECO:0000256" key="7">
    <source>
        <dbReference type="SAM" id="Coils"/>
    </source>
</evidence>
<evidence type="ECO:0000256" key="4">
    <source>
        <dbReference type="ARBA" id="ARBA00023176"/>
    </source>
</evidence>
<comment type="caution">
    <text evidence="9">The sequence shown here is derived from an EMBL/GenBank/DDBJ whole genome shotgun (WGS) entry which is preliminary data.</text>
</comment>
<feature type="region of interest" description="Disordered" evidence="8">
    <location>
        <begin position="237"/>
        <end position="277"/>
    </location>
</feature>
<evidence type="ECO:0000313" key="10">
    <source>
        <dbReference type="Proteomes" id="UP000193411"/>
    </source>
</evidence>
<dbReference type="GO" id="GO:0005198">
    <property type="term" value="F:structural molecule activity"/>
    <property type="evidence" value="ECO:0007669"/>
    <property type="project" value="InterPro"/>
</dbReference>
<dbReference type="GO" id="GO:0030130">
    <property type="term" value="C:clathrin coat of trans-Golgi network vesicle"/>
    <property type="evidence" value="ECO:0007669"/>
    <property type="project" value="InterPro"/>
</dbReference>
<evidence type="ECO:0000256" key="8">
    <source>
        <dbReference type="SAM" id="MobiDB-lite"/>
    </source>
</evidence>
<reference evidence="9 10" key="1">
    <citation type="submission" date="2016-07" db="EMBL/GenBank/DDBJ databases">
        <title>Pervasive Adenine N6-methylation of Active Genes in Fungi.</title>
        <authorList>
            <consortium name="DOE Joint Genome Institute"/>
            <person name="Mondo S.J."/>
            <person name="Dannebaum R.O."/>
            <person name="Kuo R.C."/>
            <person name="Labutti K."/>
            <person name="Haridas S."/>
            <person name="Kuo A."/>
            <person name="Salamov A."/>
            <person name="Ahrendt S.R."/>
            <person name="Lipzen A."/>
            <person name="Sullivan W."/>
            <person name="Andreopoulos W.B."/>
            <person name="Clum A."/>
            <person name="Lindquist E."/>
            <person name="Daum C."/>
            <person name="Ramamoorthy G.K."/>
            <person name="Gryganskyi A."/>
            <person name="Culley D."/>
            <person name="Magnuson J.K."/>
            <person name="James T.Y."/>
            <person name="O'Malley M.A."/>
            <person name="Stajich J.E."/>
            <person name="Spatafora J.W."/>
            <person name="Visel A."/>
            <person name="Grigoriev I.V."/>
        </authorList>
    </citation>
    <scope>NUCLEOTIDE SEQUENCE [LARGE SCALE GENOMIC DNA]</scope>
    <source>
        <strain evidence="9 10">PL171</strain>
    </source>
</reference>
<evidence type="ECO:0000313" key="9">
    <source>
        <dbReference type="EMBL" id="ORZ35505.1"/>
    </source>
</evidence>
<evidence type="ECO:0000256" key="2">
    <source>
        <dbReference type="ARBA" id="ARBA00005263"/>
    </source>
</evidence>
<feature type="compositionally biased region" description="Basic and acidic residues" evidence="8">
    <location>
        <begin position="242"/>
        <end position="256"/>
    </location>
</feature>
<dbReference type="GO" id="GO:0006886">
    <property type="term" value="P:intracellular protein transport"/>
    <property type="evidence" value="ECO:0007669"/>
    <property type="project" value="InterPro"/>
</dbReference>
<dbReference type="EMBL" id="MCFL01000022">
    <property type="protein sequence ID" value="ORZ35505.1"/>
    <property type="molecule type" value="Genomic_DNA"/>
</dbReference>
<dbReference type="AlphaFoldDB" id="A0A1Y2HLQ3"/>
<feature type="region of interest" description="Disordered" evidence="8">
    <location>
        <begin position="122"/>
        <end position="148"/>
    </location>
</feature>
<evidence type="ECO:0000256" key="6">
    <source>
        <dbReference type="RuleBase" id="RU363137"/>
    </source>
</evidence>
<dbReference type="Proteomes" id="UP000193411">
    <property type="component" value="Unassembled WGS sequence"/>
</dbReference>
<gene>
    <name evidence="9" type="ORF">BCR44DRAFT_1434356</name>
</gene>
<proteinExistence type="inferred from homology"/>
<comment type="function">
    <text evidence="6">Clathrin is the major protein of the polyhedral coat of coated pits and vesicles.</text>
</comment>
<keyword evidence="7" id="KW-0175">Coiled coil</keyword>
<feature type="compositionally biased region" description="Low complexity" evidence="8">
    <location>
        <begin position="262"/>
        <end position="277"/>
    </location>
</feature>
<dbReference type="InterPro" id="IPR000996">
    <property type="entry name" value="Clathrin_L-chain"/>
</dbReference>
<organism evidence="9 10">
    <name type="scientific">Catenaria anguillulae PL171</name>
    <dbReference type="NCBI Taxonomy" id="765915"/>
    <lineage>
        <taxon>Eukaryota</taxon>
        <taxon>Fungi</taxon>
        <taxon>Fungi incertae sedis</taxon>
        <taxon>Blastocladiomycota</taxon>
        <taxon>Blastocladiomycetes</taxon>
        <taxon>Blastocladiales</taxon>
        <taxon>Catenariaceae</taxon>
        <taxon>Catenaria</taxon>
    </lineage>
</organism>
<dbReference type="OrthoDB" id="5512at2759"/>
<keyword evidence="4 6" id="KW-0168">Coated pit</keyword>
<dbReference type="STRING" id="765915.A0A1Y2HLQ3"/>
<comment type="subcellular location">
    <subcellularLocation>
        <location evidence="1 6">Cytoplasmic vesicle membrane</location>
        <topology evidence="1 6">Peripheral membrane protein</topology>
        <orientation evidence="1 6">Cytoplasmic side</orientation>
    </subcellularLocation>
    <subcellularLocation>
        <location evidence="6">Membrane</location>
        <location evidence="6">Coated pit</location>
        <topology evidence="6">Peripheral membrane protein</topology>
        <orientation evidence="6">Cytoplasmic side</orientation>
    </subcellularLocation>
    <text evidence="6">Cytoplasmic face of coated pits and vesicles.</text>
</comment>
<dbReference type="PANTHER" id="PTHR10639">
    <property type="entry name" value="CLATHRIN LIGHT CHAIN"/>
    <property type="match status" value="1"/>
</dbReference>
<keyword evidence="5 6" id="KW-0968">Cytoplasmic vesicle</keyword>
<dbReference type="GO" id="GO:0030132">
    <property type="term" value="C:clathrin coat of coated pit"/>
    <property type="evidence" value="ECO:0007669"/>
    <property type="project" value="InterPro"/>
</dbReference>
<dbReference type="GO" id="GO:0072583">
    <property type="term" value="P:clathrin-dependent endocytosis"/>
    <property type="evidence" value="ECO:0007669"/>
    <property type="project" value="TreeGrafter"/>
</dbReference>
<protein>
    <recommendedName>
        <fullName evidence="6">Clathrin light chain</fullName>
    </recommendedName>
</protein>
<dbReference type="GO" id="GO:0032050">
    <property type="term" value="F:clathrin heavy chain binding"/>
    <property type="evidence" value="ECO:0007669"/>
    <property type="project" value="TreeGrafter"/>
</dbReference>
<dbReference type="Pfam" id="PF01086">
    <property type="entry name" value="Clathrin_lg_ch"/>
    <property type="match status" value="1"/>
</dbReference>
<keyword evidence="10" id="KW-1185">Reference proteome</keyword>
<accession>A0A1Y2HLQ3</accession>
<sequence length="299" mass="30257">MADFGDFSSGDPTADFLARERAILGDAAAEFSGTSTSAATGAAASTGLPPEMAAFPPVDAFATGGSGSGAAAATADIFGGGAGATVADGGADVFGAAPVASGGAGPWVPPATMGMSLPLPSSPAQGSSIMGGGQSPVSTTTSTPAPAMPDMETEAIRQWRESFQQTIAERDAAEARAKADAIAKAKADIDKFYEEYNSKRERALQESKVLQERMVADMNDTQSGTFWERVVKNIEIVSTSGDKAKGSGDKADKDAGAKMPSNAAKKQPGGQAAGNQKDITRFKQVLLALKADKNTAPGA</sequence>
<evidence type="ECO:0000256" key="5">
    <source>
        <dbReference type="ARBA" id="ARBA00023329"/>
    </source>
</evidence>
<evidence type="ECO:0000256" key="3">
    <source>
        <dbReference type="ARBA" id="ARBA00023136"/>
    </source>
</evidence>
<dbReference type="PANTHER" id="PTHR10639:SF7">
    <property type="entry name" value="CLATHRIN LIGHT CHAIN"/>
    <property type="match status" value="1"/>
</dbReference>
<evidence type="ECO:0000256" key="1">
    <source>
        <dbReference type="ARBA" id="ARBA00004180"/>
    </source>
</evidence>